<dbReference type="OrthoDB" id="2285352at2759"/>
<dbReference type="EMBL" id="CAJVPY010003697">
    <property type="protein sequence ID" value="CAG8598809.1"/>
    <property type="molecule type" value="Genomic_DNA"/>
</dbReference>
<gene>
    <name evidence="1" type="ORF">DERYTH_LOCUS7537</name>
</gene>
<name>A0A9N9CEE6_9GLOM</name>
<protein>
    <submittedName>
        <fullName evidence="1">22920_t:CDS:1</fullName>
    </submittedName>
</protein>
<reference evidence="1" key="1">
    <citation type="submission" date="2021-06" db="EMBL/GenBank/DDBJ databases">
        <authorList>
            <person name="Kallberg Y."/>
            <person name="Tangrot J."/>
            <person name="Rosling A."/>
        </authorList>
    </citation>
    <scope>NUCLEOTIDE SEQUENCE</scope>
    <source>
        <strain evidence="1">MA453B</strain>
    </source>
</reference>
<dbReference type="Proteomes" id="UP000789405">
    <property type="component" value="Unassembled WGS sequence"/>
</dbReference>
<evidence type="ECO:0000313" key="2">
    <source>
        <dbReference type="Proteomes" id="UP000789405"/>
    </source>
</evidence>
<dbReference type="AlphaFoldDB" id="A0A9N9CEE6"/>
<organism evidence="1 2">
    <name type="scientific">Dentiscutata erythropus</name>
    <dbReference type="NCBI Taxonomy" id="1348616"/>
    <lineage>
        <taxon>Eukaryota</taxon>
        <taxon>Fungi</taxon>
        <taxon>Fungi incertae sedis</taxon>
        <taxon>Mucoromycota</taxon>
        <taxon>Glomeromycotina</taxon>
        <taxon>Glomeromycetes</taxon>
        <taxon>Diversisporales</taxon>
        <taxon>Gigasporaceae</taxon>
        <taxon>Dentiscutata</taxon>
    </lineage>
</organism>
<evidence type="ECO:0000313" key="1">
    <source>
        <dbReference type="EMBL" id="CAG8598809.1"/>
    </source>
</evidence>
<keyword evidence="2" id="KW-1185">Reference proteome</keyword>
<proteinExistence type="predicted"/>
<accession>A0A9N9CEE6</accession>
<sequence>MVKTEDNESVKSEITVKFIGKQINRRTVEENHREIVKKTLSYNLPKGLTEYLHPYEDVNYWETPTDDKSMDYYHKNDYMWSDDETINSFTKSSINLIDDTPIELWENDSISENLLLDFTDKNGETQYHF</sequence>
<comment type="caution">
    <text evidence="1">The sequence shown here is derived from an EMBL/GenBank/DDBJ whole genome shotgun (WGS) entry which is preliminary data.</text>
</comment>